<reference evidence="1" key="1">
    <citation type="submission" date="2020-04" db="EMBL/GenBank/DDBJ databases">
        <title>Deep metagenomics examines the oral microbiome during advanced dental caries in children, revealing novel taxa and co-occurrences with host molecules.</title>
        <authorList>
            <person name="Baker J.L."/>
            <person name="Morton J.T."/>
            <person name="Dinis M."/>
            <person name="Alvarez R."/>
            <person name="Tran N.C."/>
            <person name="Knight R."/>
            <person name="Edlund A."/>
        </authorList>
    </citation>
    <scope>NUCLEOTIDE SEQUENCE</scope>
    <source>
        <strain evidence="1">JCVI_24_bin.2</strain>
    </source>
</reference>
<protein>
    <submittedName>
        <fullName evidence="1">LicD family protein</fullName>
    </submittedName>
</protein>
<evidence type="ECO:0000313" key="1">
    <source>
        <dbReference type="EMBL" id="MBF1283024.1"/>
    </source>
</evidence>
<dbReference type="EMBL" id="JABZRD010000020">
    <property type="protein sequence ID" value="MBF1283024.1"/>
    <property type="molecule type" value="Genomic_DNA"/>
</dbReference>
<gene>
    <name evidence="1" type="ORF">HXM93_00615</name>
</gene>
<dbReference type="AlphaFoldDB" id="A0A930DM80"/>
<organism evidence="1 2">
    <name type="scientific">Oribacterium parvum</name>
    <dbReference type="NCBI Taxonomy" id="1501329"/>
    <lineage>
        <taxon>Bacteria</taxon>
        <taxon>Bacillati</taxon>
        <taxon>Bacillota</taxon>
        <taxon>Clostridia</taxon>
        <taxon>Lachnospirales</taxon>
        <taxon>Lachnospiraceae</taxon>
        <taxon>Oribacterium</taxon>
    </lineage>
</organism>
<proteinExistence type="predicted"/>
<dbReference type="Proteomes" id="UP000709351">
    <property type="component" value="Unassembled WGS sequence"/>
</dbReference>
<comment type="caution">
    <text evidence="1">The sequence shown here is derived from an EMBL/GenBank/DDBJ whole genome shotgun (WGS) entry which is preliminary data.</text>
</comment>
<accession>A0A930DM80</accession>
<sequence>KNSPYLLDFRNFDLEALHPDAVFINEPYDEYNLSFMVEPSFFSKKLKHYTKQLFYIPWFVTSEIDIENPENGKAIVNAENYIVMPALVHADYAILQSEMIVKLYRGILEKESGKEYAKYWEEKLLPLGIPLSDNRPIGENPATKNIWSHLRKLIRE</sequence>
<feature type="non-terminal residue" evidence="1">
    <location>
        <position position="1"/>
    </location>
</feature>
<name>A0A930DM80_9FIRM</name>
<evidence type="ECO:0000313" key="2">
    <source>
        <dbReference type="Proteomes" id="UP000709351"/>
    </source>
</evidence>